<evidence type="ECO:0000313" key="2">
    <source>
        <dbReference type="EMBL" id="GEQ97502.1"/>
    </source>
</evidence>
<dbReference type="PANTHER" id="PTHR46623">
    <property type="entry name" value="CARBOXYMETHYLENEBUTENOLIDASE-RELATED"/>
    <property type="match status" value="1"/>
</dbReference>
<sequence>MPAKYITLNAKDGSGSYTGYLALPDSGTGPGVVVIQEIFGINTPMREICDQLANQGYMALCPDLFWRQEPGIQLNDKIQKDWDRAFELYQGFDVDKGIDDIQTALSWLRKADGSNGKAGVIGYCLGGFLAYLSACWTDADAAVGYYGVSIDSKLDEADTIKGHLLLHVATEDEFVDKAAQQAMHNALDNHPRITLHDYEGMNHAFARPGGTHYDEKAAKKANDRTLEFLKTRLG</sequence>
<dbReference type="RefSeq" id="WP_149999974.1">
    <property type="nucleotide sequence ID" value="NZ_BKCL01000003.1"/>
</dbReference>
<dbReference type="GO" id="GO:0016787">
    <property type="term" value="F:hydrolase activity"/>
    <property type="evidence" value="ECO:0007669"/>
    <property type="project" value="InterPro"/>
</dbReference>
<dbReference type="SUPFAM" id="SSF53474">
    <property type="entry name" value="alpha/beta-Hydrolases"/>
    <property type="match status" value="1"/>
</dbReference>
<dbReference type="InterPro" id="IPR002925">
    <property type="entry name" value="Dienelactn_hydro"/>
</dbReference>
<protein>
    <submittedName>
        <fullName evidence="2">Carboxymethylenebutenolidase</fullName>
    </submittedName>
</protein>
<organism evidence="2 3">
    <name type="scientific">Iodidimonas gelatinilytica</name>
    <dbReference type="NCBI Taxonomy" id="1236966"/>
    <lineage>
        <taxon>Bacteria</taxon>
        <taxon>Pseudomonadati</taxon>
        <taxon>Pseudomonadota</taxon>
        <taxon>Alphaproteobacteria</taxon>
        <taxon>Iodidimonadales</taxon>
        <taxon>Iodidimonadaceae</taxon>
        <taxon>Iodidimonas</taxon>
    </lineage>
</organism>
<dbReference type="InterPro" id="IPR051049">
    <property type="entry name" value="Dienelactone_hydrolase-like"/>
</dbReference>
<dbReference type="Proteomes" id="UP000322084">
    <property type="component" value="Unassembled WGS sequence"/>
</dbReference>
<accession>A0A5A7MNB5</accession>
<dbReference type="AlphaFoldDB" id="A0A5A7MNB5"/>
<feature type="domain" description="Dienelactone hydrolase" evidence="1">
    <location>
        <begin position="19"/>
        <end position="231"/>
    </location>
</feature>
<comment type="caution">
    <text evidence="2">The sequence shown here is derived from an EMBL/GenBank/DDBJ whole genome shotgun (WGS) entry which is preliminary data.</text>
</comment>
<dbReference type="PANTHER" id="PTHR46623:SF6">
    <property type="entry name" value="ALPHA_BETA-HYDROLASES SUPERFAMILY PROTEIN"/>
    <property type="match status" value="1"/>
</dbReference>
<dbReference type="Pfam" id="PF01738">
    <property type="entry name" value="DLH"/>
    <property type="match status" value="1"/>
</dbReference>
<evidence type="ECO:0000259" key="1">
    <source>
        <dbReference type="Pfam" id="PF01738"/>
    </source>
</evidence>
<gene>
    <name evidence="2" type="ORF">JCM17844_11390</name>
</gene>
<proteinExistence type="predicted"/>
<reference evidence="2 3" key="1">
    <citation type="submission" date="2019-09" db="EMBL/GenBank/DDBJ databases">
        <title>NBRP : Genome information of microbial organism related human and environment.</title>
        <authorList>
            <person name="Hattori M."/>
            <person name="Oshima K."/>
            <person name="Inaba H."/>
            <person name="Suda W."/>
            <person name="Sakamoto M."/>
            <person name="Iino T."/>
            <person name="Kitahara M."/>
            <person name="Oshida Y."/>
            <person name="Iida T."/>
            <person name="Kudo T."/>
            <person name="Itoh T."/>
            <person name="Ohkuma M."/>
        </authorList>
    </citation>
    <scope>NUCLEOTIDE SEQUENCE [LARGE SCALE GENOMIC DNA]</scope>
    <source>
        <strain evidence="2 3">Hi-2</strain>
    </source>
</reference>
<dbReference type="InterPro" id="IPR029058">
    <property type="entry name" value="AB_hydrolase_fold"/>
</dbReference>
<dbReference type="EMBL" id="BKCL01000003">
    <property type="protein sequence ID" value="GEQ97502.1"/>
    <property type="molecule type" value="Genomic_DNA"/>
</dbReference>
<name>A0A5A7MNB5_9PROT</name>
<dbReference type="Gene3D" id="3.40.50.1820">
    <property type="entry name" value="alpha/beta hydrolase"/>
    <property type="match status" value="1"/>
</dbReference>
<evidence type="ECO:0000313" key="3">
    <source>
        <dbReference type="Proteomes" id="UP000322084"/>
    </source>
</evidence>